<proteinExistence type="predicted"/>
<reference evidence="2" key="2">
    <citation type="submission" date="2015-08" db="UniProtKB">
        <authorList>
            <consortium name="WormBaseParasite"/>
        </authorList>
    </citation>
    <scope>IDENTIFICATION</scope>
</reference>
<evidence type="ECO:0000313" key="1">
    <source>
        <dbReference type="Proteomes" id="UP000035680"/>
    </source>
</evidence>
<organism evidence="1 2">
    <name type="scientific">Strongyloides venezuelensis</name>
    <name type="common">Threadworm</name>
    <dbReference type="NCBI Taxonomy" id="75913"/>
    <lineage>
        <taxon>Eukaryota</taxon>
        <taxon>Metazoa</taxon>
        <taxon>Ecdysozoa</taxon>
        <taxon>Nematoda</taxon>
        <taxon>Chromadorea</taxon>
        <taxon>Rhabditida</taxon>
        <taxon>Tylenchina</taxon>
        <taxon>Panagrolaimomorpha</taxon>
        <taxon>Strongyloidoidea</taxon>
        <taxon>Strongyloididae</taxon>
        <taxon>Strongyloides</taxon>
    </lineage>
</organism>
<dbReference type="WBParaSite" id="SVE_0799500.1">
    <property type="protein sequence ID" value="SVE_0799500.1"/>
    <property type="gene ID" value="SVE_0799500"/>
</dbReference>
<protein>
    <submittedName>
        <fullName evidence="2">Uncharacterized protein</fullName>
    </submittedName>
</protein>
<dbReference type="Proteomes" id="UP000035680">
    <property type="component" value="Unassembled WGS sequence"/>
</dbReference>
<dbReference type="AlphaFoldDB" id="A0A0K0FGJ2"/>
<name>A0A0K0FGJ2_STRVS</name>
<reference evidence="1" key="1">
    <citation type="submission" date="2014-07" db="EMBL/GenBank/DDBJ databases">
        <authorList>
            <person name="Martin A.A"/>
            <person name="De Silva N."/>
        </authorList>
    </citation>
    <scope>NUCLEOTIDE SEQUENCE</scope>
</reference>
<keyword evidence="1" id="KW-1185">Reference proteome</keyword>
<evidence type="ECO:0000313" key="2">
    <source>
        <dbReference type="WBParaSite" id="SVE_0799500.1"/>
    </source>
</evidence>
<sequence>MNNKKFEELVRHKQENIEKLENISSKLDNIDFSTVETRIHGEYLKNLGILIETSTKDSIINTSDPIDPPVKTKNKCNFTRF</sequence>
<accession>A0A0K0FGJ2</accession>